<keyword evidence="3" id="KW-0067">ATP-binding</keyword>
<comment type="similarity">
    <text evidence="1 4">Belongs to the universal stress protein A family.</text>
</comment>
<comment type="subcellular location">
    <subcellularLocation>
        <location evidence="4">Cytoplasm</location>
    </subcellularLocation>
</comment>
<keyword evidence="2" id="KW-0547">Nucleotide-binding</keyword>
<dbReference type="Gene3D" id="3.40.50.620">
    <property type="entry name" value="HUPs"/>
    <property type="match status" value="1"/>
</dbReference>
<dbReference type="InterPro" id="IPR006016">
    <property type="entry name" value="UspA"/>
</dbReference>
<dbReference type="SUPFAM" id="SSF52402">
    <property type="entry name" value="Adenine nucleotide alpha hydrolases-like"/>
    <property type="match status" value="1"/>
</dbReference>
<dbReference type="PANTHER" id="PTHR46268">
    <property type="entry name" value="STRESS RESPONSE PROTEIN NHAX"/>
    <property type="match status" value="1"/>
</dbReference>
<protein>
    <recommendedName>
        <fullName evidence="4">Universal stress protein</fullName>
    </recommendedName>
</protein>
<dbReference type="CDD" id="cd00293">
    <property type="entry name" value="USP-like"/>
    <property type="match status" value="1"/>
</dbReference>
<dbReference type="RefSeq" id="WP_338737262.1">
    <property type="nucleotide sequence ID" value="NZ_CP146612.1"/>
</dbReference>
<dbReference type="EMBL" id="CP146612">
    <property type="protein sequence ID" value="WWX25122.1"/>
    <property type="molecule type" value="Genomic_DNA"/>
</dbReference>
<dbReference type="InterPro" id="IPR014729">
    <property type="entry name" value="Rossmann-like_a/b/a_fold"/>
</dbReference>
<sequence>MFNKILVPLDGSVLSESVLPQAVAIAEPSDSLITLFRVMEPLDKGVRDTMGSDLASKLDEVNQDEATDYLAKIAAELKRQGLKVETAIVTGKPAEAIIEYIGMHAVDMVVMATHGRSGLSRWAFGSVTDKVLHQSPVPVLVGPVPGAARG</sequence>
<reference evidence="6 7" key="1">
    <citation type="submission" date="2024-03" db="EMBL/GenBank/DDBJ databases">
        <title>A Dehalogenimonas Isolated from Estuarine Sediments Dihaloeliminates Chlorinated Alkanes.</title>
        <authorList>
            <person name="Yang Y."/>
            <person name="Wang H."/>
        </authorList>
    </citation>
    <scope>NUCLEOTIDE SEQUENCE [LARGE SCALE GENOMIC DNA]</scope>
    <source>
        <strain evidence="6 7">W</strain>
    </source>
</reference>
<name>A0ABZ2J2G3_9CHLR</name>
<evidence type="ECO:0000259" key="5">
    <source>
        <dbReference type="Pfam" id="PF00582"/>
    </source>
</evidence>
<dbReference type="PRINTS" id="PR01438">
    <property type="entry name" value="UNVRSLSTRESS"/>
</dbReference>
<evidence type="ECO:0000313" key="7">
    <source>
        <dbReference type="Proteomes" id="UP001375370"/>
    </source>
</evidence>
<evidence type="ECO:0000256" key="1">
    <source>
        <dbReference type="ARBA" id="ARBA00008791"/>
    </source>
</evidence>
<feature type="domain" description="UspA" evidence="5">
    <location>
        <begin position="1"/>
        <end position="141"/>
    </location>
</feature>
<evidence type="ECO:0000256" key="4">
    <source>
        <dbReference type="PIRNR" id="PIRNR006276"/>
    </source>
</evidence>
<keyword evidence="7" id="KW-1185">Reference proteome</keyword>
<accession>A0ABZ2J2G3</accession>
<organism evidence="6 7">
    <name type="scientific">Candidatus Dehalogenimonas loeffleri</name>
    <dbReference type="NCBI Taxonomy" id="3127115"/>
    <lineage>
        <taxon>Bacteria</taxon>
        <taxon>Bacillati</taxon>
        <taxon>Chloroflexota</taxon>
        <taxon>Dehalococcoidia</taxon>
        <taxon>Dehalococcoidales</taxon>
        <taxon>Dehalococcoidaceae</taxon>
        <taxon>Dehalogenimonas</taxon>
    </lineage>
</organism>
<keyword evidence="4" id="KW-0963">Cytoplasm</keyword>
<evidence type="ECO:0000256" key="3">
    <source>
        <dbReference type="ARBA" id="ARBA00022840"/>
    </source>
</evidence>
<evidence type="ECO:0000256" key="2">
    <source>
        <dbReference type="ARBA" id="ARBA00022741"/>
    </source>
</evidence>
<dbReference type="Proteomes" id="UP001375370">
    <property type="component" value="Chromosome"/>
</dbReference>
<gene>
    <name evidence="6" type="ORF">V8247_07630</name>
</gene>
<dbReference type="PIRSF" id="PIRSF006276">
    <property type="entry name" value="UspA"/>
    <property type="match status" value="1"/>
</dbReference>
<dbReference type="Pfam" id="PF00582">
    <property type="entry name" value="Usp"/>
    <property type="match status" value="1"/>
</dbReference>
<evidence type="ECO:0000313" key="6">
    <source>
        <dbReference type="EMBL" id="WWX25122.1"/>
    </source>
</evidence>
<proteinExistence type="inferred from homology"/>
<dbReference type="InterPro" id="IPR006015">
    <property type="entry name" value="Universal_stress_UspA"/>
</dbReference>
<dbReference type="PANTHER" id="PTHR46268:SF27">
    <property type="entry name" value="UNIVERSAL STRESS PROTEIN RV2623"/>
    <property type="match status" value="1"/>
</dbReference>